<evidence type="ECO:0000256" key="2">
    <source>
        <dbReference type="ARBA" id="ARBA00008537"/>
    </source>
</evidence>
<keyword evidence="11" id="KW-1185">Reference proteome</keyword>
<feature type="transmembrane region" description="Helical" evidence="8">
    <location>
        <begin position="54"/>
        <end position="73"/>
    </location>
</feature>
<evidence type="ECO:0000256" key="8">
    <source>
        <dbReference type="SAM" id="Phobius"/>
    </source>
</evidence>
<dbReference type="InterPro" id="IPR011701">
    <property type="entry name" value="MFS"/>
</dbReference>
<feature type="transmembrane region" description="Helical" evidence="8">
    <location>
        <begin position="449"/>
        <end position="466"/>
    </location>
</feature>
<keyword evidence="6 8" id="KW-1133">Transmembrane helix</keyword>
<dbReference type="PANTHER" id="PTHR42718">
    <property type="entry name" value="MAJOR FACILITATOR SUPERFAMILY MULTIDRUG TRANSPORTER MFSC"/>
    <property type="match status" value="1"/>
</dbReference>
<dbReference type="Pfam" id="PF07690">
    <property type="entry name" value="MFS_1"/>
    <property type="match status" value="1"/>
</dbReference>
<dbReference type="EMBL" id="SLWS01000003">
    <property type="protein sequence ID" value="TCO60789.1"/>
    <property type="molecule type" value="Genomic_DNA"/>
</dbReference>
<reference evidence="10 11" key="1">
    <citation type="submission" date="2019-03" db="EMBL/GenBank/DDBJ databases">
        <title>Genomic Encyclopedia of Type Strains, Phase IV (KMG-IV): sequencing the most valuable type-strain genomes for metagenomic binning, comparative biology and taxonomic classification.</title>
        <authorList>
            <person name="Goeker M."/>
        </authorList>
    </citation>
    <scope>NUCLEOTIDE SEQUENCE [LARGE SCALE GENOMIC DNA]</scope>
    <source>
        <strain evidence="10 11">DSM 45934</strain>
    </source>
</reference>
<comment type="similarity">
    <text evidence="2">Belongs to the major facilitator superfamily. EmrB family.</text>
</comment>
<evidence type="ECO:0000256" key="4">
    <source>
        <dbReference type="ARBA" id="ARBA00022475"/>
    </source>
</evidence>
<evidence type="ECO:0000313" key="11">
    <source>
        <dbReference type="Proteomes" id="UP000295680"/>
    </source>
</evidence>
<evidence type="ECO:0000313" key="10">
    <source>
        <dbReference type="EMBL" id="TCO60789.1"/>
    </source>
</evidence>
<organism evidence="10 11">
    <name type="scientific">Actinocrispum wychmicini</name>
    <dbReference type="NCBI Taxonomy" id="1213861"/>
    <lineage>
        <taxon>Bacteria</taxon>
        <taxon>Bacillati</taxon>
        <taxon>Actinomycetota</taxon>
        <taxon>Actinomycetes</taxon>
        <taxon>Pseudonocardiales</taxon>
        <taxon>Pseudonocardiaceae</taxon>
        <taxon>Actinocrispum</taxon>
    </lineage>
</organism>
<keyword evidence="3" id="KW-0813">Transport</keyword>
<keyword evidence="7 8" id="KW-0472">Membrane</keyword>
<dbReference type="AlphaFoldDB" id="A0A4R2JUS5"/>
<feature type="transmembrane region" description="Helical" evidence="8">
    <location>
        <begin position="143"/>
        <end position="161"/>
    </location>
</feature>
<dbReference type="Gene3D" id="1.20.1250.20">
    <property type="entry name" value="MFS general substrate transporter like domains"/>
    <property type="match status" value="1"/>
</dbReference>
<dbReference type="Gene3D" id="1.20.1720.10">
    <property type="entry name" value="Multidrug resistance protein D"/>
    <property type="match status" value="1"/>
</dbReference>
<evidence type="ECO:0000256" key="6">
    <source>
        <dbReference type="ARBA" id="ARBA00022989"/>
    </source>
</evidence>
<dbReference type="OrthoDB" id="9812221at2"/>
<gene>
    <name evidence="10" type="ORF">EV192_103364</name>
</gene>
<evidence type="ECO:0000256" key="3">
    <source>
        <dbReference type="ARBA" id="ARBA00022448"/>
    </source>
</evidence>
<feature type="domain" description="Major facilitator superfamily (MFS) profile" evidence="9">
    <location>
        <begin position="19"/>
        <end position="471"/>
    </location>
</feature>
<feature type="transmembrane region" description="Helical" evidence="8">
    <location>
        <begin position="110"/>
        <end position="131"/>
    </location>
</feature>
<proteinExistence type="inferred from homology"/>
<evidence type="ECO:0000259" key="9">
    <source>
        <dbReference type="PROSITE" id="PS50850"/>
    </source>
</evidence>
<dbReference type="InterPro" id="IPR036259">
    <property type="entry name" value="MFS_trans_sf"/>
</dbReference>
<keyword evidence="5 8" id="KW-0812">Transmembrane</keyword>
<feature type="transmembrane region" description="Helical" evidence="8">
    <location>
        <begin position="368"/>
        <end position="389"/>
    </location>
</feature>
<evidence type="ECO:0000256" key="1">
    <source>
        <dbReference type="ARBA" id="ARBA00004651"/>
    </source>
</evidence>
<dbReference type="GO" id="GO:0022857">
    <property type="term" value="F:transmembrane transporter activity"/>
    <property type="evidence" value="ECO:0007669"/>
    <property type="project" value="InterPro"/>
</dbReference>
<dbReference type="InterPro" id="IPR020846">
    <property type="entry name" value="MFS_dom"/>
</dbReference>
<feature type="transmembrane region" description="Helical" evidence="8">
    <location>
        <begin position="238"/>
        <end position="259"/>
    </location>
</feature>
<comment type="caution">
    <text evidence="10">The sequence shown here is derived from an EMBL/GenBank/DDBJ whole genome shotgun (WGS) entry which is preliminary data.</text>
</comment>
<name>A0A4R2JUS5_9PSEU</name>
<dbReference type="NCBIfam" id="TIGR00711">
    <property type="entry name" value="efflux_EmrB"/>
    <property type="match status" value="1"/>
</dbReference>
<feature type="transmembrane region" description="Helical" evidence="8">
    <location>
        <begin position="85"/>
        <end position="104"/>
    </location>
</feature>
<feature type="transmembrane region" description="Helical" evidence="8">
    <location>
        <begin position="205"/>
        <end position="226"/>
    </location>
</feature>
<keyword evidence="4" id="KW-1003">Cell membrane</keyword>
<dbReference type="PROSITE" id="PS50850">
    <property type="entry name" value="MFS"/>
    <property type="match status" value="1"/>
</dbReference>
<feature type="transmembrane region" description="Helical" evidence="8">
    <location>
        <begin position="173"/>
        <end position="193"/>
    </location>
</feature>
<comment type="subcellular location">
    <subcellularLocation>
        <location evidence="1">Cell membrane</location>
        <topology evidence="1">Multi-pass membrane protein</topology>
    </subcellularLocation>
</comment>
<dbReference type="Proteomes" id="UP000295680">
    <property type="component" value="Unassembled WGS sequence"/>
</dbReference>
<accession>A0A4R2JUS5</accession>
<dbReference type="RefSeq" id="WP_132116028.1">
    <property type="nucleotide sequence ID" value="NZ_SLWS01000003.1"/>
</dbReference>
<sequence>MARKERAAVEPLPKALKILLLIIVLGTFLVQLDATMLGVALNSLRETFHADIPTIQWVTTGYLLSMTMVIPVVGWATDRFGAKTLWLTAIGIFGVASLACSMAWDASSLIAFRVVQGLGGGMLLPLAQAILAQAAGPARLGRVMGAIGIPSVLGVVLGPVLGGTLVTGLDWHWVFYINLPVCLIALVASMRLMPADEPNPQRGAVKLDVVGLLLLSPGLAAAIYGLSLVGKYGGFANATVLTWLIGGLVLIAGFVAWSLRPKSTPLIDLRLLARRGFAGGSLVLFFLGLVMYGISLVAPLYFQQARGWTALHAGLLNLPMGVGTAIALAGAGRFADKVGPRQVALVGAALAAIGVGVFTQVTDTTAQLVLIVGGFVASLGLASLNVAGMTAGFRDVPRPALPRASSSLRIFQQFGGSFGAAVLAVVLQGQMTSAAPTAAGVSSAYANTFWWAVAFLVVAALPALLLPGTPAPTAGEELQKAAVTEEASAS</sequence>
<dbReference type="InterPro" id="IPR004638">
    <property type="entry name" value="EmrB-like"/>
</dbReference>
<feature type="transmembrane region" description="Helical" evidence="8">
    <location>
        <begin position="20"/>
        <end position="42"/>
    </location>
</feature>
<protein>
    <submittedName>
        <fullName evidence="10">EmrB/QacA subfamily drug resistance transporter</fullName>
    </submittedName>
</protein>
<feature type="transmembrane region" description="Helical" evidence="8">
    <location>
        <begin position="308"/>
        <end position="331"/>
    </location>
</feature>
<feature type="transmembrane region" description="Helical" evidence="8">
    <location>
        <begin position="343"/>
        <end position="362"/>
    </location>
</feature>
<dbReference type="GO" id="GO:0005886">
    <property type="term" value="C:plasma membrane"/>
    <property type="evidence" value="ECO:0007669"/>
    <property type="project" value="UniProtKB-SubCell"/>
</dbReference>
<dbReference type="SUPFAM" id="SSF103473">
    <property type="entry name" value="MFS general substrate transporter"/>
    <property type="match status" value="1"/>
</dbReference>
<dbReference type="PANTHER" id="PTHR42718:SF9">
    <property type="entry name" value="MAJOR FACILITATOR SUPERFAMILY MULTIDRUG TRANSPORTER MFSC"/>
    <property type="match status" value="1"/>
</dbReference>
<evidence type="ECO:0000256" key="7">
    <source>
        <dbReference type="ARBA" id="ARBA00023136"/>
    </source>
</evidence>
<evidence type="ECO:0000256" key="5">
    <source>
        <dbReference type="ARBA" id="ARBA00022692"/>
    </source>
</evidence>
<feature type="transmembrane region" description="Helical" evidence="8">
    <location>
        <begin position="280"/>
        <end position="302"/>
    </location>
</feature>